<proteinExistence type="predicted"/>
<organism evidence="1 2">
    <name type="scientific">Daedalea quercina L-15889</name>
    <dbReference type="NCBI Taxonomy" id="1314783"/>
    <lineage>
        <taxon>Eukaryota</taxon>
        <taxon>Fungi</taxon>
        <taxon>Dikarya</taxon>
        <taxon>Basidiomycota</taxon>
        <taxon>Agaricomycotina</taxon>
        <taxon>Agaricomycetes</taxon>
        <taxon>Polyporales</taxon>
        <taxon>Fomitopsis</taxon>
    </lineage>
</organism>
<evidence type="ECO:0000313" key="1">
    <source>
        <dbReference type="EMBL" id="KZT72339.1"/>
    </source>
</evidence>
<protein>
    <submittedName>
        <fullName evidence="1">Uncharacterized protein</fullName>
    </submittedName>
</protein>
<accession>A0A165SQG9</accession>
<sequence length="70" mass="7936">MFLKLSCDQLRPAPVAANGSVIENFQSITCKPDYIRHSFEELRLEFLRTGRQLTSADIVRQNATVRIAAQ</sequence>
<evidence type="ECO:0000313" key="2">
    <source>
        <dbReference type="Proteomes" id="UP000076727"/>
    </source>
</evidence>
<dbReference type="EMBL" id="KV429041">
    <property type="protein sequence ID" value="KZT72339.1"/>
    <property type="molecule type" value="Genomic_DNA"/>
</dbReference>
<gene>
    <name evidence="1" type="ORF">DAEQUDRAFT_763066</name>
</gene>
<name>A0A165SQG9_9APHY</name>
<dbReference type="OrthoDB" id="3234974at2759"/>
<reference evidence="1 2" key="1">
    <citation type="journal article" date="2016" name="Mol. Biol. Evol.">
        <title>Comparative Genomics of Early-Diverging Mushroom-Forming Fungi Provides Insights into the Origins of Lignocellulose Decay Capabilities.</title>
        <authorList>
            <person name="Nagy L.G."/>
            <person name="Riley R."/>
            <person name="Tritt A."/>
            <person name="Adam C."/>
            <person name="Daum C."/>
            <person name="Floudas D."/>
            <person name="Sun H."/>
            <person name="Yadav J.S."/>
            <person name="Pangilinan J."/>
            <person name="Larsson K.H."/>
            <person name="Matsuura K."/>
            <person name="Barry K."/>
            <person name="Labutti K."/>
            <person name="Kuo R."/>
            <person name="Ohm R.A."/>
            <person name="Bhattacharya S.S."/>
            <person name="Shirouzu T."/>
            <person name="Yoshinaga Y."/>
            <person name="Martin F.M."/>
            <person name="Grigoriev I.V."/>
            <person name="Hibbett D.S."/>
        </authorList>
    </citation>
    <scope>NUCLEOTIDE SEQUENCE [LARGE SCALE GENOMIC DNA]</scope>
    <source>
        <strain evidence="1 2">L-15889</strain>
    </source>
</reference>
<dbReference type="AlphaFoldDB" id="A0A165SQG9"/>
<dbReference type="Proteomes" id="UP000076727">
    <property type="component" value="Unassembled WGS sequence"/>
</dbReference>
<keyword evidence="2" id="KW-1185">Reference proteome</keyword>
<dbReference type="Gene3D" id="1.10.10.2360">
    <property type="match status" value="1"/>
</dbReference>